<evidence type="ECO:0008006" key="3">
    <source>
        <dbReference type="Google" id="ProtNLM"/>
    </source>
</evidence>
<dbReference type="AlphaFoldDB" id="A0A1I3Y897"/>
<dbReference type="EMBL" id="FOSP01000003">
    <property type="protein sequence ID" value="SFK27629.1"/>
    <property type="molecule type" value="Genomic_DNA"/>
</dbReference>
<name>A0A1I3Y897_9PROT</name>
<evidence type="ECO:0000313" key="1">
    <source>
        <dbReference type="EMBL" id="SFK27629.1"/>
    </source>
</evidence>
<organism evidence="1 2">
    <name type="scientific">Nitrosomonas aestuarii</name>
    <dbReference type="NCBI Taxonomy" id="52441"/>
    <lineage>
        <taxon>Bacteria</taxon>
        <taxon>Pseudomonadati</taxon>
        <taxon>Pseudomonadota</taxon>
        <taxon>Betaproteobacteria</taxon>
        <taxon>Nitrosomonadales</taxon>
        <taxon>Nitrosomonadaceae</taxon>
        <taxon>Nitrosomonas</taxon>
    </lineage>
</organism>
<dbReference type="STRING" id="52441.SAMN05216302_100360"/>
<proteinExistence type="predicted"/>
<dbReference type="RefSeq" id="WP_170841560.1">
    <property type="nucleotide sequence ID" value="NZ_FOSP01000003.1"/>
</dbReference>
<dbReference type="Proteomes" id="UP000199533">
    <property type="component" value="Unassembled WGS sequence"/>
</dbReference>
<dbReference type="InterPro" id="IPR036390">
    <property type="entry name" value="WH_DNA-bd_sf"/>
</dbReference>
<reference evidence="2" key="1">
    <citation type="submission" date="2016-10" db="EMBL/GenBank/DDBJ databases">
        <authorList>
            <person name="Varghese N."/>
            <person name="Submissions S."/>
        </authorList>
    </citation>
    <scope>NUCLEOTIDE SEQUENCE [LARGE SCALE GENOMIC DNA]</scope>
    <source>
        <strain evidence="2">Nm69</strain>
    </source>
</reference>
<protein>
    <recommendedName>
        <fullName evidence="3">MarR family transcriptional regulator</fullName>
    </recommendedName>
</protein>
<evidence type="ECO:0000313" key="2">
    <source>
        <dbReference type="Proteomes" id="UP000199533"/>
    </source>
</evidence>
<keyword evidence="2" id="KW-1185">Reference proteome</keyword>
<accession>A0A1I3Y897</accession>
<sequence length="55" mass="6493">MTETNEKELYQIIWLIRRLFRALAQQSSENLEDYGISVADRAVMEFLYHQKTVGS</sequence>
<dbReference type="SUPFAM" id="SSF46785">
    <property type="entry name" value="Winged helix' DNA-binding domain"/>
    <property type="match status" value="1"/>
</dbReference>
<dbReference type="InterPro" id="IPR036388">
    <property type="entry name" value="WH-like_DNA-bd_sf"/>
</dbReference>
<dbReference type="Gene3D" id="1.10.10.10">
    <property type="entry name" value="Winged helix-like DNA-binding domain superfamily/Winged helix DNA-binding domain"/>
    <property type="match status" value="1"/>
</dbReference>
<gene>
    <name evidence="1" type="ORF">SAMN05216302_100360</name>
</gene>